<dbReference type="InterPro" id="IPR043760">
    <property type="entry name" value="PycTM_dom"/>
</dbReference>
<evidence type="ECO:0000256" key="3">
    <source>
        <dbReference type="ARBA" id="ARBA00022692"/>
    </source>
</evidence>
<dbReference type="OrthoDB" id="5728337at2"/>
<evidence type="ECO:0000256" key="7">
    <source>
        <dbReference type="ARBA" id="ARBA00023136"/>
    </source>
</evidence>
<evidence type="ECO:0000256" key="8">
    <source>
        <dbReference type="SAM" id="Coils"/>
    </source>
</evidence>
<name>A0A504J7G8_9FLAO</name>
<feature type="domain" description="HD" evidence="10">
    <location>
        <begin position="29"/>
        <end position="127"/>
    </location>
</feature>
<dbReference type="InterPro" id="IPR003607">
    <property type="entry name" value="HD/PDEase_dom"/>
</dbReference>
<keyword evidence="3 9" id="KW-0812">Transmembrane</keyword>
<dbReference type="Gene3D" id="1.10.3210.10">
    <property type="entry name" value="Hypothetical protein af1432"/>
    <property type="match status" value="1"/>
</dbReference>
<dbReference type="RefSeq" id="WP_140594807.1">
    <property type="nucleotide sequence ID" value="NZ_VFWZ01000005.1"/>
</dbReference>
<feature type="transmembrane region" description="Helical" evidence="9">
    <location>
        <begin position="371"/>
        <end position="392"/>
    </location>
</feature>
<evidence type="ECO:0000256" key="1">
    <source>
        <dbReference type="ARBA" id="ARBA00004236"/>
    </source>
</evidence>
<proteinExistence type="predicted"/>
<accession>A0A504J7G8</accession>
<evidence type="ECO:0000313" key="12">
    <source>
        <dbReference type="EMBL" id="TPN84472.1"/>
    </source>
</evidence>
<evidence type="ECO:0000256" key="5">
    <source>
        <dbReference type="ARBA" id="ARBA00022989"/>
    </source>
</evidence>
<dbReference type="EMBL" id="VFWZ01000005">
    <property type="protein sequence ID" value="TPN84472.1"/>
    <property type="molecule type" value="Genomic_DNA"/>
</dbReference>
<feature type="coiled-coil region" evidence="8">
    <location>
        <begin position="185"/>
        <end position="217"/>
    </location>
</feature>
<evidence type="ECO:0000313" key="13">
    <source>
        <dbReference type="Proteomes" id="UP000315540"/>
    </source>
</evidence>
<dbReference type="CDD" id="cd00077">
    <property type="entry name" value="HDc"/>
    <property type="match status" value="1"/>
</dbReference>
<evidence type="ECO:0000256" key="9">
    <source>
        <dbReference type="SAM" id="Phobius"/>
    </source>
</evidence>
<sequence>MESLLEKTEHYVFDFLKNNLPKTYLYHNYVHTKRVITSSKEIISNIEITEEEKEIILLASWFHDTGYVENANEHEQESVKIAEIFLRKHNVNEEKIISIKNCILATKFNSKPNNLLEEIIKDADNSHLAKDYFDEVSELLRNELKFCEKKIYSSSEWREENIELLSKNHRYYTRYAVENWEPKKHKNLLNILSKKEKQKKKQQKENLKAKLKVKYKDESPERGIQTLFRVTLRNHIKLSDIADTKANILLSINAIIISLALANLIPKLDAPSNKHLMIPSLILVLFSVASIILSIMSTQPKVTGREFTKKQIKKQNVNLLFFGNFFKMPYDLYQEAIDEVINDKKYVYKMLTKDLYLLGLVLKKKYALLKITYVVFTAGIILSVVAFILAFAEIDLAEKVANPIISK</sequence>
<dbReference type="GO" id="GO:0000166">
    <property type="term" value="F:nucleotide binding"/>
    <property type="evidence" value="ECO:0007669"/>
    <property type="project" value="UniProtKB-KW"/>
</dbReference>
<feature type="domain" description="Pycsar effector protein" evidence="11">
    <location>
        <begin position="228"/>
        <end position="389"/>
    </location>
</feature>
<keyword evidence="2" id="KW-1003">Cell membrane</keyword>
<dbReference type="AlphaFoldDB" id="A0A504J7G8"/>
<evidence type="ECO:0000256" key="6">
    <source>
        <dbReference type="ARBA" id="ARBA00023118"/>
    </source>
</evidence>
<evidence type="ECO:0000256" key="4">
    <source>
        <dbReference type="ARBA" id="ARBA00022741"/>
    </source>
</evidence>
<dbReference type="InterPro" id="IPR006674">
    <property type="entry name" value="HD_domain"/>
</dbReference>
<evidence type="ECO:0000256" key="2">
    <source>
        <dbReference type="ARBA" id="ARBA00022475"/>
    </source>
</evidence>
<dbReference type="Pfam" id="PF18967">
    <property type="entry name" value="PycTM"/>
    <property type="match status" value="1"/>
</dbReference>
<comment type="subcellular location">
    <subcellularLocation>
        <location evidence="1">Cell membrane</location>
    </subcellularLocation>
</comment>
<evidence type="ECO:0000259" key="11">
    <source>
        <dbReference type="Pfam" id="PF18967"/>
    </source>
</evidence>
<protein>
    <submittedName>
        <fullName evidence="12">HD domain-containing protein</fullName>
    </submittedName>
</protein>
<dbReference type="Pfam" id="PF01966">
    <property type="entry name" value="HD"/>
    <property type="match status" value="1"/>
</dbReference>
<keyword evidence="4" id="KW-0547">Nucleotide-binding</keyword>
<dbReference type="GO" id="GO:0005886">
    <property type="term" value="C:plasma membrane"/>
    <property type="evidence" value="ECO:0007669"/>
    <property type="project" value="UniProtKB-SubCell"/>
</dbReference>
<keyword evidence="5 9" id="KW-1133">Transmembrane helix</keyword>
<dbReference type="Proteomes" id="UP000315540">
    <property type="component" value="Unassembled WGS sequence"/>
</dbReference>
<keyword evidence="6" id="KW-0051">Antiviral defense</keyword>
<organism evidence="12 13">
    <name type="scientific">Aquimarina algicola</name>
    <dbReference type="NCBI Taxonomy" id="2589995"/>
    <lineage>
        <taxon>Bacteria</taxon>
        <taxon>Pseudomonadati</taxon>
        <taxon>Bacteroidota</taxon>
        <taxon>Flavobacteriia</taxon>
        <taxon>Flavobacteriales</taxon>
        <taxon>Flavobacteriaceae</taxon>
        <taxon>Aquimarina</taxon>
    </lineage>
</organism>
<keyword evidence="7 9" id="KW-0472">Membrane</keyword>
<comment type="caution">
    <text evidence="12">The sequence shown here is derived from an EMBL/GenBank/DDBJ whole genome shotgun (WGS) entry which is preliminary data.</text>
</comment>
<dbReference type="SUPFAM" id="SSF109604">
    <property type="entry name" value="HD-domain/PDEase-like"/>
    <property type="match status" value="1"/>
</dbReference>
<feature type="transmembrane region" description="Helical" evidence="9">
    <location>
        <begin position="277"/>
        <end position="296"/>
    </location>
</feature>
<reference evidence="12 13" key="1">
    <citation type="submission" date="2019-06" db="EMBL/GenBank/DDBJ databases">
        <authorList>
            <person name="Meng X."/>
        </authorList>
    </citation>
    <scope>NUCLEOTIDE SEQUENCE [LARGE SCALE GENOMIC DNA]</scope>
    <source>
        <strain evidence="12 13">M625</strain>
    </source>
</reference>
<gene>
    <name evidence="12" type="ORF">FHK87_16195</name>
</gene>
<dbReference type="GO" id="GO:0051607">
    <property type="term" value="P:defense response to virus"/>
    <property type="evidence" value="ECO:0007669"/>
    <property type="project" value="UniProtKB-KW"/>
</dbReference>
<keyword evidence="8" id="KW-0175">Coiled coil</keyword>
<feature type="transmembrane region" description="Helical" evidence="9">
    <location>
        <begin position="246"/>
        <end position="265"/>
    </location>
</feature>
<evidence type="ECO:0000259" key="10">
    <source>
        <dbReference type="Pfam" id="PF01966"/>
    </source>
</evidence>
<keyword evidence="13" id="KW-1185">Reference proteome</keyword>